<sequence>MGHFTLRGLHLLVWALFLVTGDSSAVTWRLGQRGRQESCEMVCASFKQLCVSSAMKTDDKAVVESAAAASGTRCLTSVRSSLGFTPFFSTSGSMCYAAYNAGMGGDCESTTTLNTFVRICACQRNCVVCRPALWSQLLWLRRLARALRGSLHVHVQSWVYDGFRDLQERREMVRRQGTRGGELRRCVWCK</sequence>
<proteinExistence type="predicted"/>
<dbReference type="EMBL" id="CDMZ01002514">
    <property type="protein sequence ID" value="CEM42706.1"/>
    <property type="molecule type" value="Genomic_DNA"/>
</dbReference>
<dbReference type="AlphaFoldDB" id="A0A0G4HF50"/>
<accession>A0A0G4HF50</accession>
<name>A0A0G4HF50_9ALVE</name>
<organism evidence="2">
    <name type="scientific">Chromera velia CCMP2878</name>
    <dbReference type="NCBI Taxonomy" id="1169474"/>
    <lineage>
        <taxon>Eukaryota</taxon>
        <taxon>Sar</taxon>
        <taxon>Alveolata</taxon>
        <taxon>Colpodellida</taxon>
        <taxon>Chromeraceae</taxon>
        <taxon>Chromera</taxon>
    </lineage>
</organism>
<evidence type="ECO:0000256" key="1">
    <source>
        <dbReference type="SAM" id="SignalP"/>
    </source>
</evidence>
<evidence type="ECO:0008006" key="3">
    <source>
        <dbReference type="Google" id="ProtNLM"/>
    </source>
</evidence>
<dbReference type="VEuPathDB" id="CryptoDB:Cvel_6628"/>
<keyword evidence="1" id="KW-0732">Signal</keyword>
<feature type="chain" id="PRO_5005191389" description="Secreted protein" evidence="1">
    <location>
        <begin position="26"/>
        <end position="190"/>
    </location>
</feature>
<reference evidence="2" key="1">
    <citation type="submission" date="2014-11" db="EMBL/GenBank/DDBJ databases">
        <authorList>
            <person name="Otto D Thomas"/>
            <person name="Naeem Raeece"/>
        </authorList>
    </citation>
    <scope>NUCLEOTIDE SEQUENCE</scope>
</reference>
<gene>
    <name evidence="2" type="ORF">Cvel_6628</name>
</gene>
<protein>
    <recommendedName>
        <fullName evidence="3">Secreted protein</fullName>
    </recommendedName>
</protein>
<feature type="signal peptide" evidence="1">
    <location>
        <begin position="1"/>
        <end position="25"/>
    </location>
</feature>
<evidence type="ECO:0000313" key="2">
    <source>
        <dbReference type="EMBL" id="CEM42706.1"/>
    </source>
</evidence>